<organism evidence="3 4">
    <name type="scientific">Frigidibacter albus</name>
    <dbReference type="NCBI Taxonomy" id="1465486"/>
    <lineage>
        <taxon>Bacteria</taxon>
        <taxon>Pseudomonadati</taxon>
        <taxon>Pseudomonadota</taxon>
        <taxon>Alphaproteobacteria</taxon>
        <taxon>Rhodobacterales</taxon>
        <taxon>Paracoccaceae</taxon>
        <taxon>Frigidibacter</taxon>
    </lineage>
</organism>
<evidence type="ECO:0000313" key="4">
    <source>
        <dbReference type="Proteomes" id="UP000477083"/>
    </source>
</evidence>
<dbReference type="OrthoDB" id="9803483at2"/>
<reference evidence="3 4" key="1">
    <citation type="submission" date="2020-01" db="EMBL/GenBank/DDBJ databases">
        <title>Frigidibacter albus SP32T (=CGMCC 1.13995T).</title>
        <authorList>
            <person name="Liao X."/>
        </authorList>
    </citation>
    <scope>NUCLEOTIDE SEQUENCE [LARGE SCALE GENOMIC DNA]</scope>
    <source>
        <strain evidence="3 4">SP32</strain>
    </source>
</reference>
<evidence type="ECO:0000256" key="1">
    <source>
        <dbReference type="ARBA" id="ARBA00023002"/>
    </source>
</evidence>
<dbReference type="PANTHER" id="PTHR43364:SF4">
    <property type="entry name" value="NAD(P)-LINKED OXIDOREDUCTASE SUPERFAMILY PROTEIN"/>
    <property type="match status" value="1"/>
</dbReference>
<dbReference type="SUPFAM" id="SSF51430">
    <property type="entry name" value="NAD(P)-linked oxidoreductase"/>
    <property type="match status" value="1"/>
</dbReference>
<dbReference type="FunFam" id="3.20.20.100:FF:000004">
    <property type="entry name" value="Oxidoreductase, aldo/keto reductase"/>
    <property type="match status" value="1"/>
</dbReference>
<keyword evidence="4" id="KW-1185">Reference proteome</keyword>
<evidence type="ECO:0000313" key="3">
    <source>
        <dbReference type="EMBL" id="MZQ91099.1"/>
    </source>
</evidence>
<accession>A0A6L8VP29</accession>
<dbReference type="Gene3D" id="3.20.20.100">
    <property type="entry name" value="NADP-dependent oxidoreductase domain"/>
    <property type="match status" value="1"/>
</dbReference>
<evidence type="ECO:0000259" key="2">
    <source>
        <dbReference type="Pfam" id="PF00248"/>
    </source>
</evidence>
<dbReference type="InterPro" id="IPR023210">
    <property type="entry name" value="NADP_OxRdtase_dom"/>
</dbReference>
<proteinExistence type="predicted"/>
<sequence>MKYVRLGRSGLKVSPICLGCMSFGTPGKGRVTWSLGYDEALPIVSRAVEAGVSFFDTADTYSLGVSEELTGKLVRATMPRDRAVIATKVLNPTVANPGPNDIGLSRKHILDAVDQSLRRLGTDYIDLYIIHRFHRGTPIEETMATLHGLVQSGKVRYLGASSMYGWQFAQMQAVAERNGWTKFISMQNLYNVIWREERHDMNAFCIESGVGLTPWSPLAGGFATVDWRETDAKHSARATAATAYSSRAYGTPGDYRVVDAIKAASSRLDAPMAQISMAWLLAQPGVTSPIVGATKLGHIEDAIAATTLKLPPEVLADLDAAYEPVRRLGMLS</sequence>
<dbReference type="GO" id="GO:0005829">
    <property type="term" value="C:cytosol"/>
    <property type="evidence" value="ECO:0007669"/>
    <property type="project" value="UniProtKB-ARBA"/>
</dbReference>
<dbReference type="GO" id="GO:0016491">
    <property type="term" value="F:oxidoreductase activity"/>
    <property type="evidence" value="ECO:0007669"/>
    <property type="project" value="UniProtKB-KW"/>
</dbReference>
<dbReference type="AlphaFoldDB" id="A0A6L8VP29"/>
<dbReference type="RefSeq" id="WP_161348483.1">
    <property type="nucleotide sequence ID" value="NZ_BMGW01000015.1"/>
</dbReference>
<protein>
    <submittedName>
        <fullName evidence="3">Aldo/keto reductase</fullName>
    </submittedName>
</protein>
<dbReference type="InterPro" id="IPR050523">
    <property type="entry name" value="AKR_Detox_Biosynth"/>
</dbReference>
<keyword evidence="1" id="KW-0560">Oxidoreductase</keyword>
<name>A0A6L8VP29_9RHOB</name>
<dbReference type="PANTHER" id="PTHR43364">
    <property type="entry name" value="NADH-SPECIFIC METHYLGLYOXAL REDUCTASE-RELATED"/>
    <property type="match status" value="1"/>
</dbReference>
<feature type="domain" description="NADP-dependent oxidoreductase" evidence="2">
    <location>
        <begin position="15"/>
        <end position="322"/>
    </location>
</feature>
<dbReference type="EMBL" id="WWNR01000015">
    <property type="protein sequence ID" value="MZQ91099.1"/>
    <property type="molecule type" value="Genomic_DNA"/>
</dbReference>
<gene>
    <name evidence="3" type="ORF">GS660_18570</name>
</gene>
<dbReference type="Proteomes" id="UP000477083">
    <property type="component" value="Unassembled WGS sequence"/>
</dbReference>
<comment type="caution">
    <text evidence="3">The sequence shown here is derived from an EMBL/GenBank/DDBJ whole genome shotgun (WGS) entry which is preliminary data.</text>
</comment>
<dbReference type="InterPro" id="IPR036812">
    <property type="entry name" value="NAD(P)_OxRdtase_dom_sf"/>
</dbReference>
<dbReference type="CDD" id="cd19079">
    <property type="entry name" value="AKR_EcYajO-like"/>
    <property type="match status" value="1"/>
</dbReference>
<dbReference type="Pfam" id="PF00248">
    <property type="entry name" value="Aldo_ket_red"/>
    <property type="match status" value="1"/>
</dbReference>